<evidence type="ECO:0000256" key="4">
    <source>
        <dbReference type="ARBA" id="ARBA00022701"/>
    </source>
</evidence>
<dbReference type="Proteomes" id="UP000076078">
    <property type="component" value="Unassembled WGS sequence"/>
</dbReference>
<dbReference type="SUPFAM" id="SSF116907">
    <property type="entry name" value="Hook domain"/>
    <property type="match status" value="1"/>
</dbReference>
<reference evidence="9 10" key="1">
    <citation type="submission" date="2015-12" db="EMBL/GenBank/DDBJ databases">
        <title>Dictyostelia acquired genes for synthesis and detection of signals that induce cell-type specialization by lateral gene transfer from prokaryotes.</title>
        <authorList>
            <person name="Gloeckner G."/>
            <person name="Schaap P."/>
        </authorList>
    </citation>
    <scope>NUCLEOTIDE SEQUENCE [LARGE SCALE GENOMIC DNA]</scope>
    <source>
        <strain evidence="9 10">TK</strain>
    </source>
</reference>
<feature type="domain" description="Calponin-homology (CH)" evidence="8">
    <location>
        <begin position="1"/>
        <end position="113"/>
    </location>
</feature>
<feature type="region of interest" description="Disordered" evidence="7">
    <location>
        <begin position="557"/>
        <end position="578"/>
    </location>
</feature>
<evidence type="ECO:0000313" key="10">
    <source>
        <dbReference type="Proteomes" id="UP000076078"/>
    </source>
</evidence>
<sequence>MESSLIKWINSFENLTKKCSKLDDLVDGIILNDICCQIAPSYFKSNSLRSSEDVEDNWVLKSENIKNLLNGIDQFFKDLGISCGVDSIQIDEITTNNSSEEITKLIELILGILLECEHNNEYITNIMELDEESQNDLMVVLERIKSMHQHQLVGHSRSMSFSEPPQLNSSNNSNNNNSNSNNNNRELIQQIEQLKKEKETIQLEFDEVKLELNLTMEQRNKLSDEKTKIQEVCNDLQGSFEQLQKQFDEAKQQSSMNVMTDEKIKEDINSLHVQIEAKEKQLQEQKKRLDEVPKLINENRSLRDEIDILKEKSVAFDLLEKKMKIYEKKLDEVNDLKKKIKDLEEQNQNYLQQTLDLEEELTKSTSIKSQAETNKQALSSLKIENTKLELSLKSLQEERDKLNNQVSAFDLERDSMQSQITSLRSNLTSIQQENESKLLEMQSSMSLGGGLGDVVTDQQTNERIVRLERENKRLKESVQKIPELENQLEEFNGIRDDLLAKIKHLEENPTTSAASGNSDEVDKLKLQLQEHQQKLQESNLAMDELKKELVELDQKHKESTQSAVVQPKTESQEVSTLKSENEKLQGYLRAAKDMIKKLREKLKDNQSNELQISEKDEYILKLQNQIKTKTEYSEELYKQLKESKEEANRELNLMLSAVLRVGMEMEQVKNQNSKEPRSFLNKKRDP</sequence>
<evidence type="ECO:0000256" key="5">
    <source>
        <dbReference type="ARBA" id="ARBA00023054"/>
    </source>
</evidence>
<keyword evidence="10" id="KW-1185">Reference proteome</keyword>
<dbReference type="Pfam" id="PF05622">
    <property type="entry name" value="HOOK"/>
    <property type="match status" value="1"/>
</dbReference>
<protein>
    <submittedName>
        <fullName evidence="9">Hook family protein</fullName>
    </submittedName>
</protein>
<keyword evidence="5" id="KW-0175">Coiled coil</keyword>
<evidence type="ECO:0000256" key="6">
    <source>
        <dbReference type="ARBA" id="ARBA00023212"/>
    </source>
</evidence>
<dbReference type="GO" id="GO:0030705">
    <property type="term" value="P:cytoskeleton-dependent intracellular transport"/>
    <property type="evidence" value="ECO:0007669"/>
    <property type="project" value="InterPro"/>
</dbReference>
<dbReference type="PANTHER" id="PTHR18947:SF28">
    <property type="entry name" value="GIRDIN, ISOFORM A"/>
    <property type="match status" value="1"/>
</dbReference>
<evidence type="ECO:0000256" key="3">
    <source>
        <dbReference type="ARBA" id="ARBA00022490"/>
    </source>
</evidence>
<feature type="compositionally biased region" description="Polar residues" evidence="7">
    <location>
        <begin position="560"/>
        <end position="578"/>
    </location>
</feature>
<keyword evidence="6" id="KW-0206">Cytoskeleton</keyword>
<dbReference type="OMA" id="DAKYRKC"/>
<dbReference type="GO" id="GO:0005737">
    <property type="term" value="C:cytoplasm"/>
    <property type="evidence" value="ECO:0007669"/>
    <property type="project" value="TreeGrafter"/>
</dbReference>
<organism evidence="9 10">
    <name type="scientific">Tieghemostelium lacteum</name>
    <name type="common">Slime mold</name>
    <name type="synonym">Dictyostelium lacteum</name>
    <dbReference type="NCBI Taxonomy" id="361077"/>
    <lineage>
        <taxon>Eukaryota</taxon>
        <taxon>Amoebozoa</taxon>
        <taxon>Evosea</taxon>
        <taxon>Eumycetozoa</taxon>
        <taxon>Dictyostelia</taxon>
        <taxon>Dictyosteliales</taxon>
        <taxon>Raperosteliaceae</taxon>
        <taxon>Tieghemostelium</taxon>
    </lineage>
</organism>
<dbReference type="Gene3D" id="1.10.418.10">
    <property type="entry name" value="Calponin-like domain"/>
    <property type="match status" value="1"/>
</dbReference>
<comment type="caution">
    <text evidence="9">The sequence shown here is derived from an EMBL/GenBank/DDBJ whole genome shotgun (WGS) entry which is preliminary data.</text>
</comment>
<feature type="compositionally biased region" description="Basic and acidic residues" evidence="7">
    <location>
        <begin position="672"/>
        <end position="686"/>
    </location>
</feature>
<gene>
    <name evidence="9" type="ORF">DLAC_01084</name>
</gene>
<dbReference type="InterPro" id="IPR043936">
    <property type="entry name" value="HOOK_N"/>
</dbReference>
<dbReference type="InParanoid" id="A0A152A7T3"/>
<evidence type="ECO:0000313" key="9">
    <source>
        <dbReference type="EMBL" id="KYR02254.1"/>
    </source>
</evidence>
<evidence type="ECO:0000256" key="2">
    <source>
        <dbReference type="ARBA" id="ARBA00006946"/>
    </source>
</evidence>
<dbReference type="InterPro" id="IPR036872">
    <property type="entry name" value="CH_dom_sf"/>
</dbReference>
<dbReference type="GO" id="GO:0031122">
    <property type="term" value="P:cytoplasmic microtubule organization"/>
    <property type="evidence" value="ECO:0007669"/>
    <property type="project" value="InterPro"/>
</dbReference>
<accession>A0A152A7T3</accession>
<dbReference type="GO" id="GO:0008017">
    <property type="term" value="F:microtubule binding"/>
    <property type="evidence" value="ECO:0007669"/>
    <property type="project" value="InterPro"/>
</dbReference>
<proteinExistence type="inferred from homology"/>
<dbReference type="GO" id="GO:0005815">
    <property type="term" value="C:microtubule organizing center"/>
    <property type="evidence" value="ECO:0007669"/>
    <property type="project" value="TreeGrafter"/>
</dbReference>
<keyword evidence="4" id="KW-0493">Microtubule</keyword>
<feature type="region of interest" description="Disordered" evidence="7">
    <location>
        <begin position="152"/>
        <end position="183"/>
    </location>
</feature>
<evidence type="ECO:0000259" key="8">
    <source>
        <dbReference type="PROSITE" id="PS50021"/>
    </source>
</evidence>
<dbReference type="PANTHER" id="PTHR18947">
    <property type="entry name" value="HOOK PROTEINS"/>
    <property type="match status" value="1"/>
</dbReference>
<dbReference type="FunCoup" id="A0A152A7T3">
    <property type="interactions" value="41"/>
</dbReference>
<dbReference type="STRING" id="361077.A0A152A7T3"/>
<dbReference type="InterPro" id="IPR008636">
    <property type="entry name" value="Hook_C"/>
</dbReference>
<feature type="region of interest" description="Disordered" evidence="7">
    <location>
        <begin position="666"/>
        <end position="686"/>
    </location>
</feature>
<evidence type="ECO:0000256" key="7">
    <source>
        <dbReference type="SAM" id="MobiDB-lite"/>
    </source>
</evidence>
<dbReference type="Pfam" id="PF19047">
    <property type="entry name" value="HOOK_N"/>
    <property type="match status" value="1"/>
</dbReference>
<dbReference type="InterPro" id="IPR001715">
    <property type="entry name" value="CH_dom"/>
</dbReference>
<evidence type="ECO:0000256" key="1">
    <source>
        <dbReference type="ARBA" id="ARBA00004245"/>
    </source>
</evidence>
<keyword evidence="3" id="KW-0963">Cytoplasm</keyword>
<comment type="similarity">
    <text evidence="2">Belongs to the hook family.</text>
</comment>
<comment type="subcellular location">
    <subcellularLocation>
        <location evidence="1">Cytoplasm</location>
        <location evidence="1">Cytoskeleton</location>
    </subcellularLocation>
</comment>
<dbReference type="AlphaFoldDB" id="A0A152A7T3"/>
<name>A0A152A7T3_TIELA</name>
<dbReference type="CDD" id="cd22211">
    <property type="entry name" value="HkD_SF"/>
    <property type="match status" value="1"/>
</dbReference>
<feature type="compositionally biased region" description="Polar residues" evidence="7">
    <location>
        <begin position="157"/>
        <end position="167"/>
    </location>
</feature>
<feature type="compositionally biased region" description="Low complexity" evidence="7">
    <location>
        <begin position="168"/>
        <end position="183"/>
    </location>
</feature>
<dbReference type="GO" id="GO:0051959">
    <property type="term" value="F:dynein light intermediate chain binding"/>
    <property type="evidence" value="ECO:0007669"/>
    <property type="project" value="TreeGrafter"/>
</dbReference>
<dbReference type="EMBL" id="LODT01000004">
    <property type="protein sequence ID" value="KYR02254.1"/>
    <property type="molecule type" value="Genomic_DNA"/>
</dbReference>
<dbReference type="OrthoDB" id="49395at2759"/>
<dbReference type="GO" id="GO:0005874">
    <property type="term" value="C:microtubule"/>
    <property type="evidence" value="ECO:0007669"/>
    <property type="project" value="UniProtKB-KW"/>
</dbReference>
<dbReference type="PROSITE" id="PS50021">
    <property type="entry name" value="CH"/>
    <property type="match status" value="1"/>
</dbReference>